<comment type="caution">
    <text evidence="6">The sequence shown here is derived from an EMBL/GenBank/DDBJ whole genome shotgun (WGS) entry which is preliminary data.</text>
</comment>
<dbReference type="Pfam" id="PF01370">
    <property type="entry name" value="Epimerase"/>
    <property type="match status" value="1"/>
</dbReference>
<dbReference type="InterPro" id="IPR028614">
    <property type="entry name" value="GDP_fucose/colitose_synth"/>
</dbReference>
<dbReference type="PANTHER" id="PTHR43238">
    <property type="entry name" value="GDP-L-FUCOSE SYNTHASE"/>
    <property type="match status" value="1"/>
</dbReference>
<name>X0RZH1_9ZZZZ</name>
<evidence type="ECO:0000256" key="4">
    <source>
        <dbReference type="ARBA" id="ARBA00023235"/>
    </source>
</evidence>
<feature type="non-terminal residue" evidence="6">
    <location>
        <position position="1"/>
    </location>
</feature>
<dbReference type="PANTHER" id="PTHR43238:SF1">
    <property type="entry name" value="GDP-L-FUCOSE SYNTHASE"/>
    <property type="match status" value="1"/>
</dbReference>
<protein>
    <recommendedName>
        <fullName evidence="5">NAD-dependent epimerase/dehydratase domain-containing protein</fullName>
    </recommendedName>
</protein>
<proteinExistence type="inferred from homology"/>
<feature type="domain" description="NAD-dependent epimerase/dehydratase" evidence="5">
    <location>
        <begin position="1"/>
        <end position="231"/>
    </location>
</feature>
<keyword evidence="4" id="KW-0413">Isomerase</keyword>
<accession>X0RZH1</accession>
<dbReference type="GO" id="GO:0016853">
    <property type="term" value="F:isomerase activity"/>
    <property type="evidence" value="ECO:0007669"/>
    <property type="project" value="UniProtKB-KW"/>
</dbReference>
<sequence length="309" mass="34397">LITGGSGFLGRQIVAKVREAGHRVWAPRSDQFNLDTVSTCMEYFETLGCIDVLIHSAAYYGGIGINQAEPATIIYKNLRMATTVFEIARKLRVKKIIPIGSACAYPGHLQGDLKESRFWDGALHDSVEAYGITKKIQLVLQRAYYKQHGIESNHLILTNLYGPHDVFTEYRSHVLSALIKKFADAVAQNSDKVTLWGDGSPIREFLYVEDAADAIVKTIEAKHDLSPINIGTGVGTSIKQLAELIKEIVGFRGDIIWDTTKPNGAKRKVLSIYKVSMKLEWKAKTTLKAGLLKTISWYLQNKESADARQ</sequence>
<evidence type="ECO:0000256" key="1">
    <source>
        <dbReference type="ARBA" id="ARBA00005959"/>
    </source>
</evidence>
<dbReference type="InterPro" id="IPR001509">
    <property type="entry name" value="Epimerase_deHydtase"/>
</dbReference>
<dbReference type="Gene3D" id="3.40.50.720">
    <property type="entry name" value="NAD(P)-binding Rossmann-like Domain"/>
    <property type="match status" value="1"/>
</dbReference>
<dbReference type="EMBL" id="BARS01006398">
    <property type="protein sequence ID" value="GAF68396.1"/>
    <property type="molecule type" value="Genomic_DNA"/>
</dbReference>
<evidence type="ECO:0000313" key="6">
    <source>
        <dbReference type="EMBL" id="GAF68396.1"/>
    </source>
</evidence>
<dbReference type="Gene3D" id="3.90.25.10">
    <property type="entry name" value="UDP-galactose 4-epimerase, domain 1"/>
    <property type="match status" value="1"/>
</dbReference>
<dbReference type="InterPro" id="IPR036291">
    <property type="entry name" value="NAD(P)-bd_dom_sf"/>
</dbReference>
<gene>
    <name evidence="6" type="ORF">S01H1_12465</name>
</gene>
<organism evidence="6">
    <name type="scientific">marine sediment metagenome</name>
    <dbReference type="NCBI Taxonomy" id="412755"/>
    <lineage>
        <taxon>unclassified sequences</taxon>
        <taxon>metagenomes</taxon>
        <taxon>ecological metagenomes</taxon>
    </lineage>
</organism>
<evidence type="ECO:0000259" key="5">
    <source>
        <dbReference type="Pfam" id="PF01370"/>
    </source>
</evidence>
<reference evidence="6" key="1">
    <citation type="journal article" date="2014" name="Front. Microbiol.">
        <title>High frequency of phylogenetically diverse reductive dehalogenase-homologous genes in deep subseafloor sedimentary metagenomes.</title>
        <authorList>
            <person name="Kawai M."/>
            <person name="Futagami T."/>
            <person name="Toyoda A."/>
            <person name="Takaki Y."/>
            <person name="Nishi S."/>
            <person name="Hori S."/>
            <person name="Arai W."/>
            <person name="Tsubouchi T."/>
            <person name="Morono Y."/>
            <person name="Uchiyama I."/>
            <person name="Ito T."/>
            <person name="Fujiyama A."/>
            <person name="Inagaki F."/>
            <person name="Takami H."/>
        </authorList>
    </citation>
    <scope>NUCLEOTIDE SEQUENCE</scope>
    <source>
        <strain evidence="6">Expedition CK06-06</strain>
    </source>
</reference>
<dbReference type="AlphaFoldDB" id="X0RZH1"/>
<dbReference type="HAMAP" id="MF_00956">
    <property type="entry name" value="GDP_fucose_synth"/>
    <property type="match status" value="1"/>
</dbReference>
<comment type="similarity">
    <text evidence="1">Belongs to the NAD(P)-dependent epimerase/dehydratase family. Fucose synthase subfamily.</text>
</comment>
<keyword evidence="2" id="KW-0521">NADP</keyword>
<dbReference type="SUPFAM" id="SSF51735">
    <property type="entry name" value="NAD(P)-binding Rossmann-fold domains"/>
    <property type="match status" value="1"/>
</dbReference>
<evidence type="ECO:0000256" key="2">
    <source>
        <dbReference type="ARBA" id="ARBA00022857"/>
    </source>
</evidence>
<dbReference type="GO" id="GO:0050577">
    <property type="term" value="F:GDP-L-fucose synthase activity"/>
    <property type="evidence" value="ECO:0007669"/>
    <property type="project" value="TreeGrafter"/>
</dbReference>
<keyword evidence="3" id="KW-0560">Oxidoreductase</keyword>
<evidence type="ECO:0000256" key="3">
    <source>
        <dbReference type="ARBA" id="ARBA00023002"/>
    </source>
</evidence>